<dbReference type="PANTHER" id="PTHR14025:SF20">
    <property type="entry name" value="FANCONI ANEMIA GROUP M PROTEIN"/>
    <property type="match status" value="1"/>
</dbReference>
<dbReference type="GO" id="GO:0036297">
    <property type="term" value="P:interstrand cross-link repair"/>
    <property type="evidence" value="ECO:0007669"/>
    <property type="project" value="UniProtKB-ARBA"/>
</dbReference>
<reference evidence="13 14" key="1">
    <citation type="journal article" date="2016" name="Mol. Biol. Evol.">
        <title>Comparative Genomics of Early-Diverging Mushroom-Forming Fungi Provides Insights into the Origins of Lignocellulose Decay Capabilities.</title>
        <authorList>
            <person name="Nagy L.G."/>
            <person name="Riley R."/>
            <person name="Tritt A."/>
            <person name="Adam C."/>
            <person name="Daum C."/>
            <person name="Floudas D."/>
            <person name="Sun H."/>
            <person name="Yadav J.S."/>
            <person name="Pangilinan J."/>
            <person name="Larsson K.H."/>
            <person name="Matsuura K."/>
            <person name="Barry K."/>
            <person name="Labutti K."/>
            <person name="Kuo R."/>
            <person name="Ohm R.A."/>
            <person name="Bhattacharya S.S."/>
            <person name="Shirouzu T."/>
            <person name="Yoshinaga Y."/>
            <person name="Martin F.M."/>
            <person name="Grigoriev I.V."/>
            <person name="Hibbett D.S."/>
        </authorList>
    </citation>
    <scope>NUCLEOTIDE SEQUENCE [LARGE SCALE GENOMIC DNA]</scope>
    <source>
        <strain evidence="13 14">TUFC12733</strain>
    </source>
</reference>
<dbReference type="OrthoDB" id="164902at2759"/>
<keyword evidence="7" id="KW-0539">Nucleus</keyword>
<dbReference type="FunFam" id="3.40.50.300:FF:000861">
    <property type="entry name" value="Fanconi anemia, complementation group M"/>
    <property type="match status" value="1"/>
</dbReference>
<dbReference type="PROSITE" id="PS51192">
    <property type="entry name" value="HELICASE_ATP_BIND_1"/>
    <property type="match status" value="1"/>
</dbReference>
<dbReference type="Gene3D" id="3.40.50.300">
    <property type="entry name" value="P-loop containing nucleotide triphosphate hydrolases"/>
    <property type="match status" value="2"/>
</dbReference>
<dbReference type="GO" id="GO:0009378">
    <property type="term" value="F:four-way junction helicase activity"/>
    <property type="evidence" value="ECO:0007669"/>
    <property type="project" value="TreeGrafter"/>
</dbReference>
<dbReference type="GO" id="GO:0005524">
    <property type="term" value="F:ATP binding"/>
    <property type="evidence" value="ECO:0007669"/>
    <property type="project" value="UniProtKB-UniRule"/>
</dbReference>
<feature type="domain" description="Helicase C-terminal" evidence="12">
    <location>
        <begin position="361"/>
        <end position="535"/>
    </location>
</feature>
<comment type="subcellular location">
    <subcellularLocation>
        <location evidence="1 9">Nucleus</location>
    </subcellularLocation>
</comment>
<keyword evidence="6" id="KW-0067">ATP-binding</keyword>
<evidence type="ECO:0000259" key="11">
    <source>
        <dbReference type="PROSITE" id="PS51192"/>
    </source>
</evidence>
<feature type="region of interest" description="Disordered" evidence="10">
    <location>
        <begin position="872"/>
        <end position="936"/>
    </location>
</feature>
<dbReference type="GO" id="GO:0000400">
    <property type="term" value="F:four-way junction DNA binding"/>
    <property type="evidence" value="ECO:0007669"/>
    <property type="project" value="TreeGrafter"/>
</dbReference>
<dbReference type="AlphaFoldDB" id="A0A167QGH0"/>
<dbReference type="SUPFAM" id="SSF52540">
    <property type="entry name" value="P-loop containing nucleoside triphosphate hydrolases"/>
    <property type="match status" value="1"/>
</dbReference>
<feature type="region of interest" description="Disordered" evidence="10">
    <location>
        <begin position="541"/>
        <end position="757"/>
    </location>
</feature>
<dbReference type="InterPro" id="IPR044749">
    <property type="entry name" value="FANCM_DEXDc"/>
</dbReference>
<evidence type="ECO:0000256" key="6">
    <source>
        <dbReference type="ARBA" id="ARBA00022840"/>
    </source>
</evidence>
<proteinExistence type="inferred from homology"/>
<evidence type="ECO:0000313" key="13">
    <source>
        <dbReference type="EMBL" id="KZO99737.1"/>
    </source>
</evidence>
<feature type="compositionally biased region" description="Acidic residues" evidence="10">
    <location>
        <begin position="616"/>
        <end position="629"/>
    </location>
</feature>
<evidence type="ECO:0000256" key="1">
    <source>
        <dbReference type="ARBA" id="ARBA00004123"/>
    </source>
</evidence>
<dbReference type="Pfam" id="PF00270">
    <property type="entry name" value="DEAD"/>
    <property type="match status" value="1"/>
</dbReference>
<dbReference type="PANTHER" id="PTHR14025">
    <property type="entry name" value="FANCONI ANEMIA GROUP M FANCM FAMILY MEMBER"/>
    <property type="match status" value="1"/>
</dbReference>
<sequence>MKLVSDPLEVQEWIYPTNKPLRDYQFNIVQAALFKNTLVALPTGLGKTFIAGVLMLNYYRWFPQGKVVFVAPTKPLVSQQIRACHEICGIPVEDAVEMTGETPQAQRERYWQSKRVVYMTPQTLQNDLTREVVDPRDIILIVIDEAHKGTGNYAYATVVRFMMAKNPHFRILALTATPGSKPDTVQEIIDCLHIGHIEIRDERSLDLKQYIHEKTMEKCVVQMGASINAIREKLIALMESTVKPLRGKDIFPEYVRLADVHPYRCKNWVDELRRKPQGRQFPWAASLLMRLHKLTFAMTYLCEESVEMAYHTLLDAAGKKTTGKEGGNKLSNDSKYRELITEIEDYRNERVNGGGPVGHPKMDKLVAVALEHFAAPEDGADDTRVMVFCQYRDCVDEIVKSLNLQQPIIRASKFVGQSSDKRGDKGMAQKDQINMIKRFKEGEFNVLVATSIGEEGLDIGEVDLIICYDVQKSSIKMLQRIGRTGRKRNGKIVVLMAEGREEPNWDAANDNYSSVQQTIIRGDMLELFDDDERLIPGDVKPTVRKQHMEIHPFTSEQEKVSKKRKASGDNEKPGKRRKRNDDPSRNVPDGAFSGFISAAKLVPKGKKSAEGPLTIEDLEKDLEDDEEDVDITRGRLSATPVTPKEKRKAALSRITKSRHAKDADQRRSSSSAIQDLSLDLEDDSDDMELEKGLDDLLGRGAHGKRFERSQPGEVVEISSGDESSGKDPPLKPFSRHGSGVNPLTPSKEPPVGSWLLDSDSEIEHSAVRIKERDNGKQLLTPSRVLDKLNGLEADLSPITLSPVARRPGIDFSTPAVDDRMTADPHSLAMEDLSMGPPPIPNKRVLSSDDSPFPVRRTRGPQKNRVIVYSQEPAPVSRRMAPPASSDSPVVTKRPSKTARPRLYSNPNQFFDVEANLSGSDHGEDGDDHSEWSESDRQFIKDSPATQAVPKGDEQAMYLQGLMTQAPGRAGPMFRNGPIRKGAFWAGNGRPRRVTISSSEPEPSSEPNDYELGSFIVPDDDTFDVDEVETEVGLLE</sequence>
<evidence type="ECO:0000259" key="12">
    <source>
        <dbReference type="PROSITE" id="PS51194"/>
    </source>
</evidence>
<dbReference type="InterPro" id="IPR001650">
    <property type="entry name" value="Helicase_C-like"/>
</dbReference>
<dbReference type="PROSITE" id="PS51194">
    <property type="entry name" value="HELICASE_CTER"/>
    <property type="match status" value="1"/>
</dbReference>
<dbReference type="EC" id="3.6.4.12" evidence="9"/>
<dbReference type="Pfam" id="PF00271">
    <property type="entry name" value="Helicase_C"/>
    <property type="match status" value="1"/>
</dbReference>
<dbReference type="CDD" id="cd18801">
    <property type="entry name" value="SF2_C_FANCM_Hef"/>
    <property type="match status" value="1"/>
</dbReference>
<comment type="subunit">
    <text evidence="9">Interacts with the MHF histone-fold complex to form the FANCM-MHF complex.</text>
</comment>
<evidence type="ECO:0000256" key="5">
    <source>
        <dbReference type="ARBA" id="ARBA00022806"/>
    </source>
</evidence>
<dbReference type="SMART" id="SM00487">
    <property type="entry name" value="DEXDc"/>
    <property type="match status" value="1"/>
</dbReference>
<dbReference type="STRING" id="1330018.A0A167QGH0"/>
<feature type="compositionally biased region" description="Basic and acidic residues" evidence="10">
    <location>
        <begin position="546"/>
        <end position="584"/>
    </location>
</feature>
<evidence type="ECO:0000256" key="4">
    <source>
        <dbReference type="ARBA" id="ARBA00022801"/>
    </source>
</evidence>
<evidence type="ECO:0000256" key="2">
    <source>
        <dbReference type="ARBA" id="ARBA00009889"/>
    </source>
</evidence>
<comment type="function">
    <text evidence="9">ATP-dependent DNA helicase involved in DNA damage repair by homologous recombination and in genome maintenance. Capable of unwinding D-loops. Plays a role in limiting crossover recombinants during mitotic DNA double-strand break (DSB) repair. Component of a FANCM-MHF complex which promotes gene conversion at blocked replication forks, probably by reversal of the stalled fork.</text>
</comment>
<dbReference type="GO" id="GO:0045003">
    <property type="term" value="P:double-strand break repair via synthesis-dependent strand annealing"/>
    <property type="evidence" value="ECO:0007669"/>
    <property type="project" value="TreeGrafter"/>
</dbReference>
<evidence type="ECO:0000256" key="8">
    <source>
        <dbReference type="ARBA" id="ARBA00047995"/>
    </source>
</evidence>
<keyword evidence="5" id="KW-0347">Helicase</keyword>
<accession>A0A167QGH0</accession>
<feature type="region of interest" description="Disordered" evidence="10">
    <location>
        <begin position="981"/>
        <end position="1011"/>
    </location>
</feature>
<name>A0A167QGH0_CALVF</name>
<evidence type="ECO:0000256" key="7">
    <source>
        <dbReference type="ARBA" id="ARBA00023242"/>
    </source>
</evidence>
<keyword evidence="4 13" id="KW-0378">Hydrolase</keyword>
<feature type="region of interest" description="Disordered" evidence="10">
    <location>
        <begin position="803"/>
        <end position="857"/>
    </location>
</feature>
<comment type="catalytic activity">
    <reaction evidence="8 9">
        <text>ATP + H2O = ADP + phosphate + H(+)</text>
        <dbReference type="Rhea" id="RHEA:13065"/>
        <dbReference type="ChEBI" id="CHEBI:15377"/>
        <dbReference type="ChEBI" id="CHEBI:15378"/>
        <dbReference type="ChEBI" id="CHEBI:30616"/>
        <dbReference type="ChEBI" id="CHEBI:43474"/>
        <dbReference type="ChEBI" id="CHEBI:456216"/>
        <dbReference type="EC" id="3.6.4.12"/>
    </reaction>
</comment>
<comment type="similarity">
    <text evidence="2 9">Belongs to the DEAD box helicase family. DEAH subfamily. FANCM sub-subfamily.</text>
</comment>
<dbReference type="InterPro" id="IPR014001">
    <property type="entry name" value="Helicase_ATP-bd"/>
</dbReference>
<dbReference type="CDD" id="cd18033">
    <property type="entry name" value="DEXDc_FANCM"/>
    <property type="match status" value="1"/>
</dbReference>
<organism evidence="13 14">
    <name type="scientific">Calocera viscosa (strain TUFC12733)</name>
    <dbReference type="NCBI Taxonomy" id="1330018"/>
    <lineage>
        <taxon>Eukaryota</taxon>
        <taxon>Fungi</taxon>
        <taxon>Dikarya</taxon>
        <taxon>Basidiomycota</taxon>
        <taxon>Agaricomycotina</taxon>
        <taxon>Dacrymycetes</taxon>
        <taxon>Dacrymycetales</taxon>
        <taxon>Dacrymycetaceae</taxon>
        <taxon>Calocera</taxon>
    </lineage>
</organism>
<keyword evidence="3" id="KW-0547">Nucleotide-binding</keyword>
<dbReference type="GO" id="GO:0005634">
    <property type="term" value="C:nucleus"/>
    <property type="evidence" value="ECO:0007669"/>
    <property type="project" value="UniProtKB-SubCell"/>
</dbReference>
<feature type="domain" description="Helicase ATP-binding" evidence="11">
    <location>
        <begin position="28"/>
        <end position="196"/>
    </location>
</feature>
<evidence type="ECO:0000256" key="10">
    <source>
        <dbReference type="SAM" id="MobiDB-lite"/>
    </source>
</evidence>
<dbReference type="Proteomes" id="UP000076738">
    <property type="component" value="Unassembled WGS sequence"/>
</dbReference>
<evidence type="ECO:0000256" key="9">
    <source>
        <dbReference type="RuleBase" id="RU367027"/>
    </source>
</evidence>
<dbReference type="SMART" id="SM00490">
    <property type="entry name" value="HELICc"/>
    <property type="match status" value="1"/>
</dbReference>
<protein>
    <recommendedName>
        <fullName evidence="9">ATP-dependent DNA helicase</fullName>
        <ecNumber evidence="9">3.6.4.12</ecNumber>
    </recommendedName>
</protein>
<evidence type="ECO:0000313" key="14">
    <source>
        <dbReference type="Proteomes" id="UP000076738"/>
    </source>
</evidence>
<dbReference type="InterPro" id="IPR027417">
    <property type="entry name" value="P-loop_NTPase"/>
</dbReference>
<evidence type="ECO:0000256" key="3">
    <source>
        <dbReference type="ARBA" id="ARBA00022741"/>
    </source>
</evidence>
<dbReference type="EMBL" id="KV417271">
    <property type="protein sequence ID" value="KZO99737.1"/>
    <property type="molecule type" value="Genomic_DNA"/>
</dbReference>
<dbReference type="GO" id="GO:0016887">
    <property type="term" value="F:ATP hydrolysis activity"/>
    <property type="evidence" value="ECO:0007669"/>
    <property type="project" value="RHEA"/>
</dbReference>
<gene>
    <name evidence="13" type="ORF">CALVIDRAFT_476908</name>
</gene>
<keyword evidence="14" id="KW-1185">Reference proteome</keyword>
<feature type="compositionally biased region" description="Basic residues" evidence="10">
    <location>
        <begin position="645"/>
        <end position="659"/>
    </location>
</feature>
<feature type="compositionally biased region" description="Acidic residues" evidence="10">
    <location>
        <begin position="678"/>
        <end position="688"/>
    </location>
</feature>
<dbReference type="InterPro" id="IPR011545">
    <property type="entry name" value="DEAD/DEAH_box_helicase_dom"/>
</dbReference>
<feature type="compositionally biased region" description="Low complexity" evidence="10">
    <location>
        <begin position="996"/>
        <end position="1006"/>
    </location>
</feature>
<dbReference type="GO" id="GO:0043138">
    <property type="term" value="F:3'-5' DNA helicase activity"/>
    <property type="evidence" value="ECO:0007669"/>
    <property type="project" value="TreeGrafter"/>
</dbReference>